<dbReference type="InterPro" id="IPR007197">
    <property type="entry name" value="rSAM"/>
</dbReference>
<dbReference type="GO" id="GO:0046872">
    <property type="term" value="F:metal ion binding"/>
    <property type="evidence" value="ECO:0007669"/>
    <property type="project" value="UniProtKB-KW"/>
</dbReference>
<evidence type="ECO:0000256" key="8">
    <source>
        <dbReference type="ARBA" id="ARBA00023004"/>
    </source>
</evidence>
<comment type="catalytic activity">
    <reaction evidence="11">
        <text>N(6)-L-threonylcarbamoyladenosine(37) in tRNA + (sulfur carrier)-SH + AH2 + 2 S-adenosyl-L-methionine = 2-methylsulfanyl-N(6)-L-threonylcarbamoyladenosine(37) in tRNA + (sulfur carrier)-H + 5'-deoxyadenosine + L-methionine + A + S-adenosyl-L-homocysteine + 2 H(+)</text>
        <dbReference type="Rhea" id="RHEA:37075"/>
        <dbReference type="Rhea" id="RHEA-COMP:10163"/>
        <dbReference type="Rhea" id="RHEA-COMP:11092"/>
        <dbReference type="Rhea" id="RHEA-COMP:14737"/>
        <dbReference type="Rhea" id="RHEA-COMP:14739"/>
        <dbReference type="ChEBI" id="CHEBI:13193"/>
        <dbReference type="ChEBI" id="CHEBI:15378"/>
        <dbReference type="ChEBI" id="CHEBI:17319"/>
        <dbReference type="ChEBI" id="CHEBI:17499"/>
        <dbReference type="ChEBI" id="CHEBI:29917"/>
        <dbReference type="ChEBI" id="CHEBI:57844"/>
        <dbReference type="ChEBI" id="CHEBI:57856"/>
        <dbReference type="ChEBI" id="CHEBI:59789"/>
        <dbReference type="ChEBI" id="CHEBI:64428"/>
        <dbReference type="ChEBI" id="CHEBI:74418"/>
        <dbReference type="ChEBI" id="CHEBI:74420"/>
        <dbReference type="EC" id="2.8.4.5"/>
    </reaction>
</comment>
<dbReference type="NCBIfam" id="TIGR00089">
    <property type="entry name" value="MiaB/RimO family radical SAM methylthiotransferase"/>
    <property type="match status" value="1"/>
</dbReference>
<comment type="function">
    <text evidence="2">Catalyzes the methylthiolation of N6-threonylcarbamoyladenosine (t(6)A), leading to the formation of 2-methylthio-N6-threonylcarbamoyladenosine (ms(2)t(6)A) at position 37 in tRNAs that read codons beginning with adenine.</text>
</comment>
<evidence type="ECO:0000256" key="2">
    <source>
        <dbReference type="ARBA" id="ARBA00002399"/>
    </source>
</evidence>
<feature type="domain" description="Radical SAM core" evidence="13">
    <location>
        <begin position="1"/>
        <end position="194"/>
    </location>
</feature>
<dbReference type="EC" id="2.8.4.5" evidence="3"/>
<feature type="non-terminal residue" evidence="14">
    <location>
        <position position="1"/>
    </location>
</feature>
<keyword evidence="8" id="KW-0408">Iron</keyword>
<proteinExistence type="predicted"/>
<evidence type="ECO:0000256" key="4">
    <source>
        <dbReference type="ARBA" id="ARBA00022485"/>
    </source>
</evidence>
<dbReference type="EMBL" id="BART01017559">
    <property type="protein sequence ID" value="GAG79178.1"/>
    <property type="molecule type" value="Genomic_DNA"/>
</dbReference>
<dbReference type="PROSITE" id="PS50926">
    <property type="entry name" value="TRAM"/>
    <property type="match status" value="1"/>
</dbReference>
<name>X1B4Q4_9ZZZZ</name>
<evidence type="ECO:0000256" key="7">
    <source>
        <dbReference type="ARBA" id="ARBA00022723"/>
    </source>
</evidence>
<accession>X1B4Q4</accession>
<dbReference type="Pfam" id="PF04055">
    <property type="entry name" value="Radical_SAM"/>
    <property type="match status" value="1"/>
</dbReference>
<evidence type="ECO:0000256" key="10">
    <source>
        <dbReference type="ARBA" id="ARBA00031213"/>
    </source>
</evidence>
<dbReference type="AlphaFoldDB" id="X1B4Q4"/>
<dbReference type="SUPFAM" id="SSF102114">
    <property type="entry name" value="Radical SAM enzymes"/>
    <property type="match status" value="1"/>
</dbReference>
<dbReference type="Pfam" id="PF01938">
    <property type="entry name" value="TRAM"/>
    <property type="match status" value="1"/>
</dbReference>
<keyword evidence="4" id="KW-0004">4Fe-4S</keyword>
<organism evidence="14">
    <name type="scientific">marine sediment metagenome</name>
    <dbReference type="NCBI Taxonomy" id="412755"/>
    <lineage>
        <taxon>unclassified sequences</taxon>
        <taxon>metagenomes</taxon>
        <taxon>ecological metagenomes</taxon>
    </lineage>
</organism>
<dbReference type="CDD" id="cd01335">
    <property type="entry name" value="Radical_SAM"/>
    <property type="match status" value="1"/>
</dbReference>
<dbReference type="InterPro" id="IPR006638">
    <property type="entry name" value="Elp3/MiaA/NifB-like_rSAM"/>
</dbReference>
<dbReference type="Gene3D" id="3.80.30.20">
    <property type="entry name" value="tm_1862 like domain"/>
    <property type="match status" value="1"/>
</dbReference>
<dbReference type="SMART" id="SM00729">
    <property type="entry name" value="Elp3"/>
    <property type="match status" value="1"/>
</dbReference>
<evidence type="ECO:0000313" key="14">
    <source>
        <dbReference type="EMBL" id="GAG79178.1"/>
    </source>
</evidence>
<dbReference type="GO" id="GO:0035598">
    <property type="term" value="F:tRNA (N(6)-L-threonylcarbamoyladenosine(37)-C(2))-methylthiotransferase activity"/>
    <property type="evidence" value="ECO:0007669"/>
    <property type="project" value="UniProtKB-EC"/>
</dbReference>
<keyword evidence="6" id="KW-0949">S-adenosyl-L-methionine</keyword>
<feature type="domain" description="TRAM" evidence="12">
    <location>
        <begin position="197"/>
        <end position="258"/>
    </location>
</feature>
<evidence type="ECO:0000259" key="13">
    <source>
        <dbReference type="PROSITE" id="PS51918"/>
    </source>
</evidence>
<dbReference type="InterPro" id="IPR058240">
    <property type="entry name" value="rSAM_sf"/>
</dbReference>
<sequence>DTLEEIEGLVRNGFKEIVLTGIRLGSWGEDLNNGFTLALLLKKAHEIEGLKRIRLSSIEPKDLNEELVDKITRLLKVCPHLHISLQSGADNILKAMNRPYTTFYYQDLIERIREKLKGVAITTDIMVGFPGEKKEEFENTYDFAKKMKFAKVHVFRYSPRPGTLAAQLKGKVGEQEIKERSERLLGLSLKMQEEFSRLFLGKTLEVLAEKRRRNNYLTGLTDNYIKVAFNGPENLVNEIVKVKISEIKKGYVIGMLAS</sequence>
<comment type="cofactor">
    <cofactor evidence="1">
        <name>[4Fe-4S] cluster</name>
        <dbReference type="ChEBI" id="CHEBI:49883"/>
    </cofactor>
</comment>
<evidence type="ECO:0000256" key="11">
    <source>
        <dbReference type="ARBA" id="ARBA00051661"/>
    </source>
</evidence>
<keyword evidence="7" id="KW-0479">Metal-binding</keyword>
<evidence type="ECO:0000256" key="6">
    <source>
        <dbReference type="ARBA" id="ARBA00022691"/>
    </source>
</evidence>
<protein>
    <recommendedName>
        <fullName evidence="3">tRNA (N(6)-L-threonylcarbamoyladenosine(37)-C(2))-methylthiotransferase</fullName>
        <ecNumber evidence="3">2.8.4.5</ecNumber>
    </recommendedName>
    <alternativeName>
        <fullName evidence="10">tRNA-t(6)A37 methylthiotransferase</fullName>
    </alternativeName>
</protein>
<evidence type="ECO:0000256" key="1">
    <source>
        <dbReference type="ARBA" id="ARBA00001966"/>
    </source>
</evidence>
<evidence type="ECO:0000256" key="9">
    <source>
        <dbReference type="ARBA" id="ARBA00023014"/>
    </source>
</evidence>
<comment type="caution">
    <text evidence="14">The sequence shown here is derived from an EMBL/GenBank/DDBJ whole genome shotgun (WGS) entry which is preliminary data.</text>
</comment>
<dbReference type="PANTHER" id="PTHR11918:SF45">
    <property type="entry name" value="THREONYLCARBAMOYLADENOSINE TRNA METHYLTHIOTRANSFERASE"/>
    <property type="match status" value="1"/>
</dbReference>
<gene>
    <name evidence="14" type="ORF">S01H4_33383</name>
</gene>
<reference evidence="14" key="1">
    <citation type="journal article" date="2014" name="Front. Microbiol.">
        <title>High frequency of phylogenetically diverse reductive dehalogenase-homologous genes in deep subseafloor sedimentary metagenomes.</title>
        <authorList>
            <person name="Kawai M."/>
            <person name="Futagami T."/>
            <person name="Toyoda A."/>
            <person name="Takaki Y."/>
            <person name="Nishi S."/>
            <person name="Hori S."/>
            <person name="Arai W."/>
            <person name="Tsubouchi T."/>
            <person name="Morono Y."/>
            <person name="Uchiyama I."/>
            <person name="Ito T."/>
            <person name="Fujiyama A."/>
            <person name="Inagaki F."/>
            <person name="Takami H."/>
        </authorList>
    </citation>
    <scope>NUCLEOTIDE SEQUENCE</scope>
    <source>
        <strain evidence="14">Expedition CK06-06</strain>
    </source>
</reference>
<dbReference type="InterPro" id="IPR023404">
    <property type="entry name" value="rSAM_horseshoe"/>
</dbReference>
<keyword evidence="5" id="KW-0808">Transferase</keyword>
<keyword evidence="9" id="KW-0411">Iron-sulfur</keyword>
<evidence type="ECO:0000256" key="3">
    <source>
        <dbReference type="ARBA" id="ARBA00013273"/>
    </source>
</evidence>
<dbReference type="InterPro" id="IPR002792">
    <property type="entry name" value="TRAM_dom"/>
</dbReference>
<dbReference type="InterPro" id="IPR005839">
    <property type="entry name" value="Methylthiotransferase"/>
</dbReference>
<evidence type="ECO:0000256" key="5">
    <source>
        <dbReference type="ARBA" id="ARBA00022679"/>
    </source>
</evidence>
<evidence type="ECO:0000259" key="12">
    <source>
        <dbReference type="PROSITE" id="PS50926"/>
    </source>
</evidence>
<dbReference type="GO" id="GO:0051539">
    <property type="term" value="F:4 iron, 4 sulfur cluster binding"/>
    <property type="evidence" value="ECO:0007669"/>
    <property type="project" value="UniProtKB-KW"/>
</dbReference>
<dbReference type="PROSITE" id="PS51918">
    <property type="entry name" value="RADICAL_SAM"/>
    <property type="match status" value="1"/>
</dbReference>
<dbReference type="PANTHER" id="PTHR11918">
    <property type="entry name" value="RADICAL SAM PROTEINS"/>
    <property type="match status" value="1"/>
</dbReference>